<accession>A0ABR4LMB8</accession>
<keyword evidence="1" id="KW-0472">Membrane</keyword>
<gene>
    <name evidence="2" type="ORF">BJX67DRAFT_169317</name>
</gene>
<dbReference type="GeneID" id="98140149"/>
<proteinExistence type="predicted"/>
<protein>
    <submittedName>
        <fullName evidence="2">Uncharacterized protein</fullName>
    </submittedName>
</protein>
<evidence type="ECO:0000256" key="1">
    <source>
        <dbReference type="SAM" id="Phobius"/>
    </source>
</evidence>
<dbReference type="RefSeq" id="XP_070884636.1">
    <property type="nucleotide sequence ID" value="XM_071025077.1"/>
</dbReference>
<evidence type="ECO:0000313" key="3">
    <source>
        <dbReference type="Proteomes" id="UP001610432"/>
    </source>
</evidence>
<feature type="transmembrane region" description="Helical" evidence="1">
    <location>
        <begin position="33"/>
        <end position="51"/>
    </location>
</feature>
<reference evidence="2 3" key="1">
    <citation type="submission" date="2024-07" db="EMBL/GenBank/DDBJ databases">
        <title>Section-level genome sequencing and comparative genomics of Aspergillus sections Usti and Cavernicolus.</title>
        <authorList>
            <consortium name="Lawrence Berkeley National Laboratory"/>
            <person name="Nybo J.L."/>
            <person name="Vesth T.C."/>
            <person name="Theobald S."/>
            <person name="Frisvad J.C."/>
            <person name="Larsen T.O."/>
            <person name="Kjaerboelling I."/>
            <person name="Rothschild-Mancinelli K."/>
            <person name="Lyhne E.K."/>
            <person name="Kogle M.E."/>
            <person name="Barry K."/>
            <person name="Clum A."/>
            <person name="Na H."/>
            <person name="Ledsgaard L."/>
            <person name="Lin J."/>
            <person name="Lipzen A."/>
            <person name="Kuo A."/>
            <person name="Riley R."/>
            <person name="Mondo S."/>
            <person name="Labutti K."/>
            <person name="Haridas S."/>
            <person name="Pangalinan J."/>
            <person name="Salamov A.A."/>
            <person name="Simmons B.A."/>
            <person name="Magnuson J.K."/>
            <person name="Chen J."/>
            <person name="Drula E."/>
            <person name="Henrissat B."/>
            <person name="Wiebenga A."/>
            <person name="Lubbers R.J."/>
            <person name="Gomes A.C."/>
            <person name="Macurrencykelacurrency M.R."/>
            <person name="Stajich J."/>
            <person name="Grigoriev I.V."/>
            <person name="Mortensen U.H."/>
            <person name="De Vries R.P."/>
            <person name="Baker S.E."/>
            <person name="Andersen M.R."/>
        </authorList>
    </citation>
    <scope>NUCLEOTIDE SEQUENCE [LARGE SCALE GENOMIC DNA]</scope>
    <source>
        <strain evidence="2 3">CBS 449.75</strain>
    </source>
</reference>
<dbReference type="EMBL" id="JBFXLQ010000030">
    <property type="protein sequence ID" value="KAL2865657.1"/>
    <property type="molecule type" value="Genomic_DNA"/>
</dbReference>
<organism evidence="2 3">
    <name type="scientific">Aspergillus lucknowensis</name>
    <dbReference type="NCBI Taxonomy" id="176173"/>
    <lineage>
        <taxon>Eukaryota</taxon>
        <taxon>Fungi</taxon>
        <taxon>Dikarya</taxon>
        <taxon>Ascomycota</taxon>
        <taxon>Pezizomycotina</taxon>
        <taxon>Eurotiomycetes</taxon>
        <taxon>Eurotiomycetidae</taxon>
        <taxon>Eurotiales</taxon>
        <taxon>Aspergillaceae</taxon>
        <taxon>Aspergillus</taxon>
        <taxon>Aspergillus subgen. Nidulantes</taxon>
    </lineage>
</organism>
<sequence>MDPVWTCSNSTLVGSLRAALPCAQARILAWEQLAASLGFVFCTSVCLLMPLNQMDKLKDGIFVCERPVEESLQEYASCPRRCCLCSSRSDCLSLKVCPTTGNST</sequence>
<keyword evidence="1" id="KW-1133">Transmembrane helix</keyword>
<evidence type="ECO:0000313" key="2">
    <source>
        <dbReference type="EMBL" id="KAL2865657.1"/>
    </source>
</evidence>
<dbReference type="Proteomes" id="UP001610432">
    <property type="component" value="Unassembled WGS sequence"/>
</dbReference>
<name>A0ABR4LMB8_9EURO</name>
<comment type="caution">
    <text evidence="2">The sequence shown here is derived from an EMBL/GenBank/DDBJ whole genome shotgun (WGS) entry which is preliminary data.</text>
</comment>
<keyword evidence="3" id="KW-1185">Reference proteome</keyword>
<keyword evidence="1" id="KW-0812">Transmembrane</keyword>